<accession>A0AAV7QKQ0</accession>
<dbReference type="Proteomes" id="UP001066276">
    <property type="component" value="Chromosome 6"/>
</dbReference>
<proteinExistence type="predicted"/>
<dbReference type="EMBL" id="JANPWB010000010">
    <property type="protein sequence ID" value="KAJ1141044.1"/>
    <property type="molecule type" value="Genomic_DNA"/>
</dbReference>
<dbReference type="AlphaFoldDB" id="A0AAV7QKQ0"/>
<comment type="caution">
    <text evidence="1">The sequence shown here is derived from an EMBL/GenBank/DDBJ whole genome shotgun (WGS) entry which is preliminary data.</text>
</comment>
<protein>
    <submittedName>
        <fullName evidence="1">Uncharacterized protein</fullName>
    </submittedName>
</protein>
<evidence type="ECO:0000313" key="1">
    <source>
        <dbReference type="EMBL" id="KAJ1141044.1"/>
    </source>
</evidence>
<organism evidence="1 2">
    <name type="scientific">Pleurodeles waltl</name>
    <name type="common">Iberian ribbed newt</name>
    <dbReference type="NCBI Taxonomy" id="8319"/>
    <lineage>
        <taxon>Eukaryota</taxon>
        <taxon>Metazoa</taxon>
        <taxon>Chordata</taxon>
        <taxon>Craniata</taxon>
        <taxon>Vertebrata</taxon>
        <taxon>Euteleostomi</taxon>
        <taxon>Amphibia</taxon>
        <taxon>Batrachia</taxon>
        <taxon>Caudata</taxon>
        <taxon>Salamandroidea</taxon>
        <taxon>Salamandridae</taxon>
        <taxon>Pleurodelinae</taxon>
        <taxon>Pleurodeles</taxon>
    </lineage>
</organism>
<evidence type="ECO:0000313" key="2">
    <source>
        <dbReference type="Proteomes" id="UP001066276"/>
    </source>
</evidence>
<name>A0AAV7QKQ0_PLEWA</name>
<sequence>MPPPPCSICVASSPLVCRHPARSLLGSLCSVLMAGGGLVHLYPSAGGSPGPSTIIGWDPGTTTHLGIHSTACSPRDSLCSALRLLPPGLPLLPGGLYTGLVVGEEAVHRISSLGPQEHSKGGLGGSQQLLSFPLAYRARRAQPAHSGAHSAAWAPCSVSAHCRSALLLHPHLLLATSSHLGCLSRQAASDLLQRRLGSRSPLLLAGAADASVQSPAVRPVNGAQPAF</sequence>
<keyword evidence="2" id="KW-1185">Reference proteome</keyword>
<reference evidence="1" key="1">
    <citation type="journal article" date="2022" name="bioRxiv">
        <title>Sequencing and chromosome-scale assembly of the giantPleurodeles waltlgenome.</title>
        <authorList>
            <person name="Brown T."/>
            <person name="Elewa A."/>
            <person name="Iarovenko S."/>
            <person name="Subramanian E."/>
            <person name="Araus A.J."/>
            <person name="Petzold A."/>
            <person name="Susuki M."/>
            <person name="Suzuki K.-i.T."/>
            <person name="Hayashi T."/>
            <person name="Toyoda A."/>
            <person name="Oliveira C."/>
            <person name="Osipova E."/>
            <person name="Leigh N.D."/>
            <person name="Simon A."/>
            <person name="Yun M.H."/>
        </authorList>
    </citation>
    <scope>NUCLEOTIDE SEQUENCE</scope>
    <source>
        <strain evidence="1">20211129_DDA</strain>
        <tissue evidence="1">Liver</tissue>
    </source>
</reference>
<gene>
    <name evidence="1" type="ORF">NDU88_007381</name>
</gene>